<protein>
    <submittedName>
        <fullName evidence="1">Uncharacterized protein</fullName>
    </submittedName>
</protein>
<name>A0A5P1E223_ASPOF</name>
<evidence type="ECO:0000313" key="2">
    <source>
        <dbReference type="Proteomes" id="UP000243459"/>
    </source>
</evidence>
<dbReference type="AlphaFoldDB" id="A0A5P1E223"/>
<dbReference type="Gramene" id="ONK56538">
    <property type="protein sequence ID" value="ONK56538"/>
    <property type="gene ID" value="A4U43_C10F9840"/>
</dbReference>
<keyword evidence="2" id="KW-1185">Reference proteome</keyword>
<evidence type="ECO:0000313" key="1">
    <source>
        <dbReference type="EMBL" id="ONK56538.1"/>
    </source>
</evidence>
<proteinExistence type="predicted"/>
<gene>
    <name evidence="1" type="ORF">A4U43_C10F9840</name>
</gene>
<dbReference type="Proteomes" id="UP000243459">
    <property type="component" value="Chromosome 10"/>
</dbReference>
<sequence>MGQRVQRELAGHLGGDGSLGCVWSLGQLSVEGRRRLRATLGWVSAAVRQGATREREVGDVGCRLACGLGSELVGDVRRWWCLRWWDSGPGGGSRWSNTGRGLLWLRSGFISVV</sequence>
<dbReference type="EMBL" id="CM007390">
    <property type="protein sequence ID" value="ONK56538.1"/>
    <property type="molecule type" value="Genomic_DNA"/>
</dbReference>
<accession>A0A5P1E223</accession>
<organism evidence="1 2">
    <name type="scientific">Asparagus officinalis</name>
    <name type="common">Garden asparagus</name>
    <dbReference type="NCBI Taxonomy" id="4686"/>
    <lineage>
        <taxon>Eukaryota</taxon>
        <taxon>Viridiplantae</taxon>
        <taxon>Streptophyta</taxon>
        <taxon>Embryophyta</taxon>
        <taxon>Tracheophyta</taxon>
        <taxon>Spermatophyta</taxon>
        <taxon>Magnoliopsida</taxon>
        <taxon>Liliopsida</taxon>
        <taxon>Asparagales</taxon>
        <taxon>Asparagaceae</taxon>
        <taxon>Asparagoideae</taxon>
        <taxon>Asparagus</taxon>
    </lineage>
</organism>
<reference evidence="2" key="1">
    <citation type="journal article" date="2017" name="Nat. Commun.">
        <title>The asparagus genome sheds light on the origin and evolution of a young Y chromosome.</title>
        <authorList>
            <person name="Harkess A."/>
            <person name="Zhou J."/>
            <person name="Xu C."/>
            <person name="Bowers J.E."/>
            <person name="Van der Hulst R."/>
            <person name="Ayyampalayam S."/>
            <person name="Mercati F."/>
            <person name="Riccardi P."/>
            <person name="McKain M.R."/>
            <person name="Kakrana A."/>
            <person name="Tang H."/>
            <person name="Ray J."/>
            <person name="Groenendijk J."/>
            <person name="Arikit S."/>
            <person name="Mathioni S.M."/>
            <person name="Nakano M."/>
            <person name="Shan H."/>
            <person name="Telgmann-Rauber A."/>
            <person name="Kanno A."/>
            <person name="Yue Z."/>
            <person name="Chen H."/>
            <person name="Li W."/>
            <person name="Chen Y."/>
            <person name="Xu X."/>
            <person name="Zhang Y."/>
            <person name="Luo S."/>
            <person name="Chen H."/>
            <person name="Gao J."/>
            <person name="Mao Z."/>
            <person name="Pires J.C."/>
            <person name="Luo M."/>
            <person name="Kudrna D."/>
            <person name="Wing R.A."/>
            <person name="Meyers B.C."/>
            <person name="Yi K."/>
            <person name="Kong H."/>
            <person name="Lavrijsen P."/>
            <person name="Sunseri F."/>
            <person name="Falavigna A."/>
            <person name="Ye Y."/>
            <person name="Leebens-Mack J.H."/>
            <person name="Chen G."/>
        </authorList>
    </citation>
    <scope>NUCLEOTIDE SEQUENCE [LARGE SCALE GENOMIC DNA]</scope>
    <source>
        <strain evidence="2">cv. DH0086</strain>
    </source>
</reference>